<feature type="compositionally biased region" description="Basic and acidic residues" evidence="1">
    <location>
        <begin position="149"/>
        <end position="160"/>
    </location>
</feature>
<protein>
    <recommendedName>
        <fullName evidence="4">YtxH domain-containing protein</fullName>
    </recommendedName>
</protein>
<reference evidence="2" key="2">
    <citation type="journal article" date="2022" name="Sci. Rep.">
        <title>In silico prediction of the enzymes involved in the degradation of the herbicide molinate by Gulosibacter molinativorax ON4T.</title>
        <authorList>
            <person name="Lopes A.R."/>
            <person name="Bunin E."/>
            <person name="Viana A.T."/>
            <person name="Froufe H."/>
            <person name="Munoz-Merida A."/>
            <person name="Pinho D."/>
            <person name="Figueiredo J."/>
            <person name="Barroso C."/>
            <person name="Vaz-Moreira I."/>
            <person name="Bellanger X."/>
            <person name="Egas C."/>
            <person name="Nunes O.C."/>
        </authorList>
    </citation>
    <scope>NUCLEOTIDE SEQUENCE</scope>
    <source>
        <strain evidence="2">ON4</strain>
    </source>
</reference>
<proteinExistence type="predicted"/>
<sequence length="160" mass="17788">MKRLMFIVGAGIGFVLGARAGRERYEQIKRAATVAAESAPAQRAVDLAQRGTDAATDQLAKLSGRVSESSKEFESKVVHTAEELREELLRRTEDARTSLEEARTSAKEWVDHTKERSIEFQAQNVVAVGDMRAEALADLDDSVEDEMVDEGHADERNRRD</sequence>
<gene>
    <name evidence="2" type="ORF">C7K25_00370</name>
</gene>
<evidence type="ECO:0000313" key="2">
    <source>
        <dbReference type="EMBL" id="MDJ1369840.1"/>
    </source>
</evidence>
<keyword evidence="3" id="KW-1185">Reference proteome</keyword>
<comment type="caution">
    <text evidence="2">The sequence shown here is derived from an EMBL/GenBank/DDBJ whole genome shotgun (WGS) entry which is preliminary data.</text>
</comment>
<evidence type="ECO:0000313" key="3">
    <source>
        <dbReference type="Proteomes" id="UP001170379"/>
    </source>
</evidence>
<name>A0ABT7C473_9MICO</name>
<dbReference type="RefSeq" id="WP_035731280.1">
    <property type="nucleotide sequence ID" value="NZ_CP028426.1"/>
</dbReference>
<dbReference type="Proteomes" id="UP001170379">
    <property type="component" value="Unassembled WGS sequence"/>
</dbReference>
<dbReference type="EMBL" id="PXVD01000001">
    <property type="protein sequence ID" value="MDJ1369840.1"/>
    <property type="molecule type" value="Genomic_DNA"/>
</dbReference>
<evidence type="ECO:0000256" key="1">
    <source>
        <dbReference type="SAM" id="MobiDB-lite"/>
    </source>
</evidence>
<feature type="compositionally biased region" description="Acidic residues" evidence="1">
    <location>
        <begin position="137"/>
        <end position="148"/>
    </location>
</feature>
<evidence type="ECO:0008006" key="4">
    <source>
        <dbReference type="Google" id="ProtNLM"/>
    </source>
</evidence>
<reference evidence="2" key="1">
    <citation type="submission" date="2018-03" db="EMBL/GenBank/DDBJ databases">
        <authorList>
            <person name="Nunes O.C."/>
            <person name="Lopes A.R."/>
            <person name="Froufe H."/>
            <person name="Munoz-Merida A."/>
            <person name="Barroso C."/>
            <person name="Egas C."/>
        </authorList>
    </citation>
    <scope>NUCLEOTIDE SEQUENCE</scope>
    <source>
        <strain evidence="2">ON4</strain>
    </source>
</reference>
<feature type="region of interest" description="Disordered" evidence="1">
    <location>
        <begin position="137"/>
        <end position="160"/>
    </location>
</feature>
<accession>A0ABT7C473</accession>
<organism evidence="2 3">
    <name type="scientific">Gulosibacter molinativorax</name>
    <dbReference type="NCBI Taxonomy" id="256821"/>
    <lineage>
        <taxon>Bacteria</taxon>
        <taxon>Bacillati</taxon>
        <taxon>Actinomycetota</taxon>
        <taxon>Actinomycetes</taxon>
        <taxon>Micrococcales</taxon>
        <taxon>Microbacteriaceae</taxon>
        <taxon>Gulosibacter</taxon>
    </lineage>
</organism>